<evidence type="ECO:0000313" key="2">
    <source>
        <dbReference type="EMBL" id="TQN33194.1"/>
    </source>
</evidence>
<dbReference type="AlphaFoldDB" id="A0A543NN06"/>
<comment type="caution">
    <text evidence="2">The sequence shown here is derived from an EMBL/GenBank/DDBJ whole genome shotgun (WGS) entry which is preliminary data.</text>
</comment>
<proteinExistence type="predicted"/>
<feature type="transmembrane region" description="Helical" evidence="1">
    <location>
        <begin position="73"/>
        <end position="94"/>
    </location>
</feature>
<dbReference type="PROSITE" id="PS51257">
    <property type="entry name" value="PROKAR_LIPOPROTEIN"/>
    <property type="match status" value="1"/>
</dbReference>
<evidence type="ECO:0000313" key="3">
    <source>
        <dbReference type="Proteomes" id="UP000317422"/>
    </source>
</evidence>
<organism evidence="2 3">
    <name type="scientific">Haloactinospora alba</name>
    <dbReference type="NCBI Taxonomy" id="405555"/>
    <lineage>
        <taxon>Bacteria</taxon>
        <taxon>Bacillati</taxon>
        <taxon>Actinomycetota</taxon>
        <taxon>Actinomycetes</taxon>
        <taxon>Streptosporangiales</taxon>
        <taxon>Nocardiopsidaceae</taxon>
        <taxon>Haloactinospora</taxon>
    </lineage>
</organism>
<feature type="transmembrane region" description="Helical" evidence="1">
    <location>
        <begin position="12"/>
        <end position="37"/>
    </location>
</feature>
<keyword evidence="1" id="KW-1133">Transmembrane helix</keyword>
<feature type="transmembrane region" description="Helical" evidence="1">
    <location>
        <begin position="101"/>
        <end position="122"/>
    </location>
</feature>
<evidence type="ECO:0000256" key="1">
    <source>
        <dbReference type="SAM" id="Phobius"/>
    </source>
</evidence>
<dbReference type="RefSeq" id="WP_141924591.1">
    <property type="nucleotide sequence ID" value="NZ_VFQC01000001.1"/>
</dbReference>
<keyword evidence="3" id="KW-1185">Reference proteome</keyword>
<name>A0A543NN06_9ACTN</name>
<gene>
    <name evidence="2" type="ORF">FHX37_3196</name>
</gene>
<sequence>MTSPRESPPPGGVPVAGTILLVLTTMLAFLGACWLGFMALLLSDPPSCWMQLTEIAQAQCEYDRNQGYDRTPAYLSAGMAVLALLWPAAAWWWRRRRLMRWCALPVLLVILTLGVVLPDLIWEPV</sequence>
<dbReference type="Proteomes" id="UP000317422">
    <property type="component" value="Unassembled WGS sequence"/>
</dbReference>
<reference evidence="2 3" key="1">
    <citation type="submission" date="2019-06" db="EMBL/GenBank/DDBJ databases">
        <title>Sequencing the genomes of 1000 actinobacteria strains.</title>
        <authorList>
            <person name="Klenk H.-P."/>
        </authorList>
    </citation>
    <scope>NUCLEOTIDE SEQUENCE [LARGE SCALE GENOMIC DNA]</scope>
    <source>
        <strain evidence="2 3">DSM 45015</strain>
    </source>
</reference>
<keyword evidence="1" id="KW-0472">Membrane</keyword>
<dbReference type="EMBL" id="VFQC01000001">
    <property type="protein sequence ID" value="TQN33194.1"/>
    <property type="molecule type" value="Genomic_DNA"/>
</dbReference>
<accession>A0A543NN06</accession>
<protein>
    <submittedName>
        <fullName evidence="2">Uncharacterized protein</fullName>
    </submittedName>
</protein>
<keyword evidence="1" id="KW-0812">Transmembrane</keyword>